<evidence type="ECO:0000256" key="9">
    <source>
        <dbReference type="ARBA" id="ARBA00022857"/>
    </source>
</evidence>
<dbReference type="Gramene" id="GBG73028">
    <property type="protein sequence ID" value="GBG73028"/>
    <property type="gene ID" value="CBR_g12747"/>
</dbReference>
<proteinExistence type="inferred from homology"/>
<comment type="similarity">
    <text evidence="4">Belongs to the MMACHC family.</text>
</comment>
<feature type="region of interest" description="Disordered" evidence="12">
    <location>
        <begin position="64"/>
        <end position="144"/>
    </location>
</feature>
<keyword evidence="10" id="KW-0560">Oxidoreductase</keyword>
<dbReference type="EMBL" id="BFEA01000176">
    <property type="protein sequence ID" value="GBG73028.1"/>
    <property type="molecule type" value="Genomic_DNA"/>
</dbReference>
<name>A0A388KSQ2_CHABU</name>
<dbReference type="PANTHER" id="PTHR31457:SF2">
    <property type="entry name" value="CYANOCOBALAMIN REDUCTASE _ ALKYLCOBALAMIN DEALKYLASE"/>
    <property type="match status" value="1"/>
</dbReference>
<feature type="compositionally biased region" description="Low complexity" evidence="12">
    <location>
        <begin position="303"/>
        <end position="331"/>
    </location>
</feature>
<organism evidence="13 14">
    <name type="scientific">Chara braunii</name>
    <name type="common">Braun's stonewort</name>
    <dbReference type="NCBI Taxonomy" id="69332"/>
    <lineage>
        <taxon>Eukaryota</taxon>
        <taxon>Viridiplantae</taxon>
        <taxon>Streptophyta</taxon>
        <taxon>Charophyceae</taxon>
        <taxon>Charales</taxon>
        <taxon>Characeae</taxon>
        <taxon>Chara</taxon>
    </lineage>
</organism>
<keyword evidence="5" id="KW-0963">Cytoplasm</keyword>
<feature type="region of interest" description="Disordered" evidence="12">
    <location>
        <begin position="165"/>
        <end position="201"/>
    </location>
</feature>
<feature type="region of interest" description="Disordered" evidence="12">
    <location>
        <begin position="235"/>
        <end position="266"/>
    </location>
</feature>
<evidence type="ECO:0000256" key="4">
    <source>
        <dbReference type="ARBA" id="ARBA00007762"/>
    </source>
</evidence>
<keyword evidence="7" id="KW-0288">FMN</keyword>
<reference evidence="13 14" key="1">
    <citation type="journal article" date="2018" name="Cell">
        <title>The Chara Genome: Secondary Complexity and Implications for Plant Terrestrialization.</title>
        <authorList>
            <person name="Nishiyama T."/>
            <person name="Sakayama H."/>
            <person name="Vries J.D."/>
            <person name="Buschmann H."/>
            <person name="Saint-Marcoux D."/>
            <person name="Ullrich K.K."/>
            <person name="Haas F.B."/>
            <person name="Vanderstraeten L."/>
            <person name="Becker D."/>
            <person name="Lang D."/>
            <person name="Vosolsobe S."/>
            <person name="Rombauts S."/>
            <person name="Wilhelmsson P.K.I."/>
            <person name="Janitza P."/>
            <person name="Kern R."/>
            <person name="Heyl A."/>
            <person name="Rumpler F."/>
            <person name="Villalobos L.I.A.C."/>
            <person name="Clay J.M."/>
            <person name="Skokan R."/>
            <person name="Toyoda A."/>
            <person name="Suzuki Y."/>
            <person name="Kagoshima H."/>
            <person name="Schijlen E."/>
            <person name="Tajeshwar N."/>
            <person name="Catarino B."/>
            <person name="Hetherington A.J."/>
            <person name="Saltykova A."/>
            <person name="Bonnot C."/>
            <person name="Breuninger H."/>
            <person name="Symeonidi A."/>
            <person name="Radhakrishnan G.V."/>
            <person name="Van Nieuwerburgh F."/>
            <person name="Deforce D."/>
            <person name="Chang C."/>
            <person name="Karol K.G."/>
            <person name="Hedrich R."/>
            <person name="Ulvskov P."/>
            <person name="Glockner G."/>
            <person name="Delwiche C.F."/>
            <person name="Petrasek J."/>
            <person name="Van de Peer Y."/>
            <person name="Friml J."/>
            <person name="Beilby M."/>
            <person name="Dolan L."/>
            <person name="Kohara Y."/>
            <person name="Sugano S."/>
            <person name="Fujiyama A."/>
            <person name="Delaux P.-M."/>
            <person name="Quint M."/>
            <person name="TheiBen G."/>
            <person name="Hagemann M."/>
            <person name="Harholt J."/>
            <person name="Dunand C."/>
            <person name="Zachgo S."/>
            <person name="Langdale J."/>
            <person name="Maumus F."/>
            <person name="Straeten D.V.D."/>
            <person name="Gould S.B."/>
            <person name="Rensing S.A."/>
        </authorList>
    </citation>
    <scope>NUCLEOTIDE SEQUENCE [LARGE SCALE GENOMIC DNA]</scope>
    <source>
        <strain evidence="13 14">S276</strain>
    </source>
</reference>
<keyword evidence="8" id="KW-0274">FAD</keyword>
<comment type="cofactor">
    <cofactor evidence="1">
        <name>FMN</name>
        <dbReference type="ChEBI" id="CHEBI:58210"/>
    </cofactor>
</comment>
<evidence type="ECO:0000256" key="10">
    <source>
        <dbReference type="ARBA" id="ARBA00023002"/>
    </source>
</evidence>
<dbReference type="Proteomes" id="UP000265515">
    <property type="component" value="Unassembled WGS sequence"/>
</dbReference>
<gene>
    <name evidence="13" type="ORF">CBR_g12747</name>
</gene>
<dbReference type="GO" id="GO:0009235">
    <property type="term" value="P:cobalamin metabolic process"/>
    <property type="evidence" value="ECO:0007669"/>
    <property type="project" value="TreeGrafter"/>
</dbReference>
<dbReference type="OrthoDB" id="409189at2759"/>
<dbReference type="GO" id="GO:0033787">
    <property type="term" value="F:cyanocobalamin reductase (cyanide-eliminating) (NADP+) activity"/>
    <property type="evidence" value="ECO:0007669"/>
    <property type="project" value="TreeGrafter"/>
</dbReference>
<dbReference type="AlphaFoldDB" id="A0A388KSQ2"/>
<sequence length="691" mass="73431">MATAMAASAAATNREECFRAPPTWQRVVEVISSVLEPRGIDLVSPLSLDWYNADVDVRLRCHPSFGGGGDPIPISIPTNGDRESNGISTLSPPSGDNDPDPDRDQDSGGSRYDANANPVAARSRPSVGRRPAHDDALSGSTAKWPCGNGARDAVGLTAGCGRTLLQSSSSNGSQTRGGATKPATETLLPPSSSSSSSSSSLSSSASALSSACCSSLSTELGTISTFCRFCGRSPLARPSSSQRPPPSPSSSSLRPSPADEKDLKANGNGVTVERGIEEDPPPPSPLEAIAALAIDPASSDSAMAAMTAPGSSSSSILTAGSSTSATNGSTSVLPTICGNGRAASDGAGDGGQEDGMPLGNDDDVEQAAGASDGGQDLAGEEYEVGREKRKWNVKENEAKGGYGGYLAILIGNSRAMWSKFIESISQKGSHYLDDCAHPLNEYVEESIVEAIDAADTYMRSCTWPDRLTVSGTMGLCVCGRDRLTEELAIQRSEKRSGKCEIFWGHDTRPGRLIAIQRMAHIAGVAFLDQVSHLCLHPQFGPWFSLRAVLVFDLEPPTIRPRELKNPLTPAVIHKVQDALNVALKLAAGATHDDCGGGQRKATSRKVHGTGKWRRWVEVRDQIHPDHPMRYSEDQIDYHYTSNRDLLKQLTTTAHMLLRQTDCRMLLAQRKIVMGGGGRISKLERTFVFEML</sequence>
<evidence type="ECO:0000256" key="7">
    <source>
        <dbReference type="ARBA" id="ARBA00022643"/>
    </source>
</evidence>
<keyword evidence="14" id="KW-1185">Reference proteome</keyword>
<feature type="compositionally biased region" description="Low complexity" evidence="12">
    <location>
        <begin position="191"/>
        <end position="201"/>
    </location>
</feature>
<evidence type="ECO:0000256" key="3">
    <source>
        <dbReference type="ARBA" id="ARBA00004496"/>
    </source>
</evidence>
<keyword evidence="6" id="KW-0285">Flavoprotein</keyword>
<comment type="caution">
    <text evidence="13">The sequence shown here is derived from an EMBL/GenBank/DDBJ whole genome shotgun (WGS) entry which is preliminary data.</text>
</comment>
<dbReference type="PANTHER" id="PTHR31457">
    <property type="entry name" value="METHYLMALONIC ACIDURIA AND HOMOCYSTINURIA TYPE C PROTEIN"/>
    <property type="match status" value="1"/>
</dbReference>
<dbReference type="GO" id="GO:0071949">
    <property type="term" value="F:FAD binding"/>
    <property type="evidence" value="ECO:0007669"/>
    <property type="project" value="TreeGrafter"/>
</dbReference>
<evidence type="ECO:0000256" key="8">
    <source>
        <dbReference type="ARBA" id="ARBA00022827"/>
    </source>
</evidence>
<evidence type="ECO:0000256" key="11">
    <source>
        <dbReference type="ARBA" id="ARBA00031313"/>
    </source>
</evidence>
<feature type="region of interest" description="Disordered" evidence="12">
    <location>
        <begin position="303"/>
        <end position="386"/>
    </location>
</feature>
<comment type="cofactor">
    <cofactor evidence="2">
        <name>FAD</name>
        <dbReference type="ChEBI" id="CHEBI:57692"/>
    </cofactor>
</comment>
<comment type="subcellular location">
    <subcellularLocation>
        <location evidence="3">Cytoplasm</location>
    </subcellularLocation>
</comment>
<keyword evidence="9" id="KW-0521">NADP</keyword>
<evidence type="ECO:0000256" key="6">
    <source>
        <dbReference type="ARBA" id="ARBA00022630"/>
    </source>
</evidence>
<evidence type="ECO:0000256" key="12">
    <source>
        <dbReference type="SAM" id="MobiDB-lite"/>
    </source>
</evidence>
<evidence type="ECO:0000256" key="1">
    <source>
        <dbReference type="ARBA" id="ARBA00001917"/>
    </source>
</evidence>
<dbReference type="GO" id="GO:0005737">
    <property type="term" value="C:cytoplasm"/>
    <property type="evidence" value="ECO:0007669"/>
    <property type="project" value="UniProtKB-SubCell"/>
</dbReference>
<evidence type="ECO:0000313" key="13">
    <source>
        <dbReference type="EMBL" id="GBG73028.1"/>
    </source>
</evidence>
<evidence type="ECO:0000256" key="5">
    <source>
        <dbReference type="ARBA" id="ARBA00022490"/>
    </source>
</evidence>
<dbReference type="InterPro" id="IPR032037">
    <property type="entry name" value="MMACHC"/>
</dbReference>
<accession>A0A388KSQ2</accession>
<evidence type="ECO:0000313" key="14">
    <source>
        <dbReference type="Proteomes" id="UP000265515"/>
    </source>
</evidence>
<dbReference type="GO" id="GO:0032451">
    <property type="term" value="F:demethylase activity"/>
    <property type="evidence" value="ECO:0007669"/>
    <property type="project" value="TreeGrafter"/>
</dbReference>
<feature type="compositionally biased region" description="Polar residues" evidence="12">
    <location>
        <begin position="165"/>
        <end position="177"/>
    </location>
</feature>
<protein>
    <recommendedName>
        <fullName evidence="11">Cyanocobalamin reductase (cyanide-eliminating)</fullName>
    </recommendedName>
</protein>
<evidence type="ECO:0000256" key="2">
    <source>
        <dbReference type="ARBA" id="ARBA00001974"/>
    </source>
</evidence>